<evidence type="ECO:0000256" key="1">
    <source>
        <dbReference type="SAM" id="Phobius"/>
    </source>
</evidence>
<accession>A0A8H4L2V0</accession>
<dbReference type="AlphaFoldDB" id="A0A8H4L2V0"/>
<dbReference type="OrthoDB" id="4758498at2759"/>
<evidence type="ECO:0000313" key="2">
    <source>
        <dbReference type="EMBL" id="KAF4460194.1"/>
    </source>
</evidence>
<keyword evidence="2" id="KW-0132">Cell division</keyword>
<dbReference type="Proteomes" id="UP000554235">
    <property type="component" value="Unassembled WGS sequence"/>
</dbReference>
<dbReference type="EMBL" id="JAADYS010001996">
    <property type="protein sequence ID" value="KAF4460194.1"/>
    <property type="molecule type" value="Genomic_DNA"/>
</dbReference>
<proteinExistence type="predicted"/>
<evidence type="ECO:0000313" key="3">
    <source>
        <dbReference type="Proteomes" id="UP000554235"/>
    </source>
</evidence>
<keyword evidence="1" id="KW-0812">Transmembrane</keyword>
<dbReference type="GO" id="GO:0051301">
    <property type="term" value="P:cell division"/>
    <property type="evidence" value="ECO:0007669"/>
    <property type="project" value="UniProtKB-KW"/>
</dbReference>
<keyword evidence="1" id="KW-0472">Membrane</keyword>
<protein>
    <submittedName>
        <fullName evidence="2">Cell division control 48 variant 1</fullName>
    </submittedName>
</protein>
<sequence length="762" mass="85208">MSETVIQDDYDGESVLDVPVHRHGGDMWFYDDFPCMGPAFNELSEQDKEMVKWAVDRRNMASWWQMESPTASQELSDVAGINAPVNYNAALRRFYPLLTRVAFSLGTIKKSVCIGTYRLKFEIVYLDDGPIVKFEPHELVIDNNRGDEHRRMYMFVTSPIIMTFPFECPMQIIPDFESEILNSILLPLRDDQKLDFLWRMGKSLTDPVESPSVIIFWGPTGEEGKSVLALNISRIFGTGAKWTVTDLIGKPSKWPDSDTVMELAEKRLIICDECDIEDDMNYNNIKRWTSNAPIQSKGVSAYLSQTIIGITNKLGFSKSGSINNSIGRRVIVYRMDKRLGKLKPFPKDAITNRVRLQFISMALSVSNCYERAPVSLEMALETEFKKSVNHVTAGIIIDPNATSSDCRALRYKLTHTGRQYVAKNWGKEVIDLETLKSVPGGDGDAPGDDAALAGAPVHGPNIGYKIYANRGPVTTSYGITISYGIMIQLVVGFTAAESLAPGVVPGDLEHVDILAHPHRVEDEVVDPRAHPVVHGRDPQEQTHRAGVVHGDRVERRLRPAVVARVAGQEPARDPLSVYVVDHLVRYQEHHVVPDGTLDRPPPGVHLLVVDGLGHLGVRPAHLHLHLGLRHRLDDHHPGEEPDLEDALPHPRVPDQVLQLVDVVADQHHPVPLLDHRLDPIRHQHELPDRVQELVPDGGVVDYAERVHEGRRVDGGGEPQDPLSIPYIEKASSARGFMLLVMFVNTSVWLIMWRMFSACGNLV</sequence>
<name>A0A8H4L2V0_9HYPO</name>
<keyword evidence="3" id="KW-1185">Reference proteome</keyword>
<organism evidence="2 3">
    <name type="scientific">Fusarium albosuccineum</name>
    <dbReference type="NCBI Taxonomy" id="1237068"/>
    <lineage>
        <taxon>Eukaryota</taxon>
        <taxon>Fungi</taxon>
        <taxon>Dikarya</taxon>
        <taxon>Ascomycota</taxon>
        <taxon>Pezizomycotina</taxon>
        <taxon>Sordariomycetes</taxon>
        <taxon>Hypocreomycetidae</taxon>
        <taxon>Hypocreales</taxon>
        <taxon>Nectriaceae</taxon>
        <taxon>Fusarium</taxon>
        <taxon>Fusarium decemcellulare species complex</taxon>
    </lineage>
</organism>
<keyword evidence="1" id="KW-1133">Transmembrane helix</keyword>
<keyword evidence="2" id="KW-0131">Cell cycle</keyword>
<comment type="caution">
    <text evidence="2">The sequence shown here is derived from an EMBL/GenBank/DDBJ whole genome shotgun (WGS) entry which is preliminary data.</text>
</comment>
<gene>
    <name evidence="2" type="ORF">FALBO_13035</name>
</gene>
<reference evidence="2 3" key="1">
    <citation type="submission" date="2020-01" db="EMBL/GenBank/DDBJ databases">
        <title>Identification and distribution of gene clusters putatively required for synthesis of sphingolipid metabolism inhibitors in phylogenetically diverse species of the filamentous fungus Fusarium.</title>
        <authorList>
            <person name="Kim H.-S."/>
            <person name="Busman M."/>
            <person name="Brown D.W."/>
            <person name="Divon H."/>
            <person name="Uhlig S."/>
            <person name="Proctor R.H."/>
        </authorList>
    </citation>
    <scope>NUCLEOTIDE SEQUENCE [LARGE SCALE GENOMIC DNA]</scope>
    <source>
        <strain evidence="2 3">NRRL 20459</strain>
    </source>
</reference>
<feature type="transmembrane region" description="Helical" evidence="1">
    <location>
        <begin position="735"/>
        <end position="755"/>
    </location>
</feature>